<dbReference type="Pfam" id="PF04371">
    <property type="entry name" value="PAD_porph"/>
    <property type="match status" value="1"/>
</dbReference>
<dbReference type="AlphaFoldDB" id="W7XBK5"/>
<gene>
    <name evidence="2" type="ORF">TTHERM_000225898</name>
</gene>
<dbReference type="PANTHER" id="PTHR31377:SF0">
    <property type="entry name" value="AGMATINE DEIMINASE-RELATED"/>
    <property type="match status" value="1"/>
</dbReference>
<dbReference type="SUPFAM" id="SSF55909">
    <property type="entry name" value="Pentein"/>
    <property type="match status" value="1"/>
</dbReference>
<evidence type="ECO:0000313" key="3">
    <source>
        <dbReference type="Proteomes" id="UP000009168"/>
    </source>
</evidence>
<proteinExistence type="predicted"/>
<dbReference type="STRING" id="312017.W7XBK5"/>
<dbReference type="Gene3D" id="3.75.10.10">
    <property type="entry name" value="L-arginine/glycine Amidinotransferase, Chain A"/>
    <property type="match status" value="1"/>
</dbReference>
<evidence type="ECO:0000313" key="2">
    <source>
        <dbReference type="EMBL" id="EWS74722.1"/>
    </source>
</evidence>
<dbReference type="InParanoid" id="W7XBK5"/>
<dbReference type="GeneID" id="24437896"/>
<dbReference type="KEGG" id="tet:TTHERM_000225898"/>
<name>W7XBK5_TETTS</name>
<dbReference type="EMBL" id="GG662718">
    <property type="protein sequence ID" value="EWS74722.1"/>
    <property type="molecule type" value="Genomic_DNA"/>
</dbReference>
<dbReference type="GO" id="GO:0009446">
    <property type="term" value="P:putrescine biosynthetic process"/>
    <property type="evidence" value="ECO:0007669"/>
    <property type="project" value="InterPro"/>
</dbReference>
<dbReference type="RefSeq" id="XP_012652723.1">
    <property type="nucleotide sequence ID" value="XM_012797269.1"/>
</dbReference>
<evidence type="ECO:0000256" key="1">
    <source>
        <dbReference type="ARBA" id="ARBA00022801"/>
    </source>
</evidence>
<accession>W7XBK5</accession>
<dbReference type="InterPro" id="IPR007466">
    <property type="entry name" value="Peptidyl-Arg-deiminase_porph"/>
</dbReference>
<protein>
    <submittedName>
        <fullName evidence="2">Porphyromonas-type peptidyl-arginine deiminase</fullName>
    </submittedName>
</protein>
<dbReference type="PANTHER" id="PTHR31377">
    <property type="entry name" value="AGMATINE DEIMINASE-RELATED"/>
    <property type="match status" value="1"/>
</dbReference>
<sequence>MGFPNDYSIWDVNLTKVQQEIAQIAKTISKYEPLNLIVDSDATKQLAQSLLSNINIVSQFPITLVIQPINDLWLRDTGATFVFDLKNQKLGGVDFNFNGWGNKQKHNYDQNIANFITTYDKIQRITTSLVMEGGGLEVDGEGTAILAESCILNINRNPGWSKSQVEQELSYLLGIKKFIWVPGVKGTEITDGHIDFYARFIGKAQPGKVLVHMDSSDPSTQQNFNIIQSSTDAKGRKLIPIPIQTPDPSKMRSTIVKGDSSAVGYCNFYLLNNAVILANFGDQAADQNAKQILQNAFPGRTIEMVAIDNIVNGGGSVHCSTQQDILYQAKKLFYDSYPYQGHLKRLSC</sequence>
<keyword evidence="1" id="KW-0378">Hydrolase</keyword>
<dbReference type="Proteomes" id="UP000009168">
    <property type="component" value="Unassembled WGS sequence"/>
</dbReference>
<dbReference type="OrthoDB" id="544103at2759"/>
<dbReference type="GO" id="GO:0004668">
    <property type="term" value="F:protein-arginine deiminase activity"/>
    <property type="evidence" value="ECO:0007669"/>
    <property type="project" value="InterPro"/>
</dbReference>
<organism evidence="2 3">
    <name type="scientific">Tetrahymena thermophila (strain SB210)</name>
    <dbReference type="NCBI Taxonomy" id="312017"/>
    <lineage>
        <taxon>Eukaryota</taxon>
        <taxon>Sar</taxon>
        <taxon>Alveolata</taxon>
        <taxon>Ciliophora</taxon>
        <taxon>Intramacronucleata</taxon>
        <taxon>Oligohymenophorea</taxon>
        <taxon>Hymenostomatida</taxon>
        <taxon>Tetrahymenina</taxon>
        <taxon>Tetrahymenidae</taxon>
        <taxon>Tetrahymena</taxon>
    </lineage>
</organism>
<dbReference type="GO" id="GO:0047632">
    <property type="term" value="F:agmatine deiminase activity"/>
    <property type="evidence" value="ECO:0007669"/>
    <property type="project" value="TreeGrafter"/>
</dbReference>
<keyword evidence="3" id="KW-1185">Reference proteome</keyword>
<reference evidence="3" key="1">
    <citation type="journal article" date="2006" name="PLoS Biol.">
        <title>Macronuclear genome sequence of the ciliate Tetrahymena thermophila, a model eukaryote.</title>
        <authorList>
            <person name="Eisen J.A."/>
            <person name="Coyne R.S."/>
            <person name="Wu M."/>
            <person name="Wu D."/>
            <person name="Thiagarajan M."/>
            <person name="Wortman J.R."/>
            <person name="Badger J.H."/>
            <person name="Ren Q."/>
            <person name="Amedeo P."/>
            <person name="Jones K.M."/>
            <person name="Tallon L.J."/>
            <person name="Delcher A.L."/>
            <person name="Salzberg S.L."/>
            <person name="Silva J.C."/>
            <person name="Haas B.J."/>
            <person name="Majoros W.H."/>
            <person name="Farzad M."/>
            <person name="Carlton J.M."/>
            <person name="Smith R.K. Jr."/>
            <person name="Garg J."/>
            <person name="Pearlman R.E."/>
            <person name="Karrer K.M."/>
            <person name="Sun L."/>
            <person name="Manning G."/>
            <person name="Elde N.C."/>
            <person name="Turkewitz A.P."/>
            <person name="Asai D.J."/>
            <person name="Wilkes D.E."/>
            <person name="Wang Y."/>
            <person name="Cai H."/>
            <person name="Collins K."/>
            <person name="Stewart B.A."/>
            <person name="Lee S.R."/>
            <person name="Wilamowska K."/>
            <person name="Weinberg Z."/>
            <person name="Ruzzo W.L."/>
            <person name="Wloga D."/>
            <person name="Gaertig J."/>
            <person name="Frankel J."/>
            <person name="Tsao C.-C."/>
            <person name="Gorovsky M.A."/>
            <person name="Keeling P.J."/>
            <person name="Waller R.F."/>
            <person name="Patron N.J."/>
            <person name="Cherry J.M."/>
            <person name="Stover N.A."/>
            <person name="Krieger C.J."/>
            <person name="del Toro C."/>
            <person name="Ryder H.F."/>
            <person name="Williamson S.C."/>
            <person name="Barbeau R.A."/>
            <person name="Hamilton E.P."/>
            <person name="Orias E."/>
        </authorList>
    </citation>
    <scope>NUCLEOTIDE SEQUENCE [LARGE SCALE GENOMIC DNA]</scope>
    <source>
        <strain evidence="3">SB210</strain>
    </source>
</reference>